<dbReference type="Proteomes" id="UP000004382">
    <property type="component" value="Unassembled WGS sequence"/>
</dbReference>
<reference evidence="2 3" key="1">
    <citation type="submission" date="2011-09" db="EMBL/GenBank/DDBJ databases">
        <title>The draft genome of Methylobacterium extorquens DSM 13060.</title>
        <authorList>
            <consortium name="US DOE Joint Genome Institute (JGI-PGF)"/>
            <person name="Lucas S."/>
            <person name="Han J."/>
            <person name="Lapidus A."/>
            <person name="Cheng J.-F."/>
            <person name="Goodwin L."/>
            <person name="Pitluck S."/>
            <person name="Peters L."/>
            <person name="Land M.L."/>
            <person name="Hauser L."/>
            <person name="Koskimaki J."/>
            <person name="Halonen O."/>
            <person name="Pirttila A."/>
            <person name="Frank C."/>
            <person name="Woyke T.J."/>
        </authorList>
    </citation>
    <scope>NUCLEOTIDE SEQUENCE [LARGE SCALE GENOMIC DNA]</scope>
    <source>
        <strain evidence="2 3">DSM 13060</strain>
    </source>
</reference>
<evidence type="ECO:0000313" key="2">
    <source>
        <dbReference type="EMBL" id="EHP90917.1"/>
    </source>
</evidence>
<name>H1KNI7_METEX</name>
<keyword evidence="1" id="KW-0732">Signal</keyword>
<comment type="caution">
    <text evidence="2">The sequence shown here is derived from an EMBL/GenBank/DDBJ whole genome shotgun (WGS) entry which is preliminary data.</text>
</comment>
<dbReference type="EMBL" id="AGJK01000144">
    <property type="protein sequence ID" value="EHP90917.1"/>
    <property type="molecule type" value="Genomic_DNA"/>
</dbReference>
<organism evidence="2 3">
    <name type="scientific">Methylorubrum extorquens DSM 13060</name>
    <dbReference type="NCBI Taxonomy" id="882800"/>
    <lineage>
        <taxon>Bacteria</taxon>
        <taxon>Pseudomonadati</taxon>
        <taxon>Pseudomonadota</taxon>
        <taxon>Alphaproteobacteria</taxon>
        <taxon>Hyphomicrobiales</taxon>
        <taxon>Methylobacteriaceae</taxon>
        <taxon>Methylorubrum</taxon>
    </lineage>
</organism>
<feature type="chain" id="PRO_5003552020" evidence="1">
    <location>
        <begin position="25"/>
        <end position="242"/>
    </location>
</feature>
<evidence type="ECO:0000256" key="1">
    <source>
        <dbReference type="SAM" id="SignalP"/>
    </source>
</evidence>
<protein>
    <submittedName>
        <fullName evidence="2">Uncharacterized protein</fullName>
    </submittedName>
</protein>
<evidence type="ECO:0000313" key="3">
    <source>
        <dbReference type="Proteomes" id="UP000004382"/>
    </source>
</evidence>
<proteinExistence type="predicted"/>
<sequence length="242" mass="26638" precursor="true">MFRTIAGMAALAASILLAASPAAAESECKPSNALKDLAALPGQKAWIWADGETVMRNGPKGVGMAHTWKQIGPERWVIGDDLVPYGEAVEIVKHDEWHGSSGRTTVKTSDGRTFVVPGSTIKLYEFWKCSVTELLEDRYVLDKDSAIPRNVRSKVASTVWVRLVDKTTPVESWKAWMKPEDVAKIDLMLCRQWTAPDQKPFHGEYPLSCQPFSAKGWGAGLSLDPKAVEVLSPTSMRILLTN</sequence>
<accession>H1KNI7</accession>
<dbReference type="AlphaFoldDB" id="H1KNI7"/>
<feature type="signal peptide" evidence="1">
    <location>
        <begin position="1"/>
        <end position="24"/>
    </location>
</feature>
<dbReference type="PATRIC" id="fig|882800.3.peg.4132"/>
<gene>
    <name evidence="2" type="ORF">MetexDRAFT_4200</name>
</gene>